<dbReference type="Pfam" id="PF12802">
    <property type="entry name" value="MarR_2"/>
    <property type="match status" value="1"/>
</dbReference>
<proteinExistence type="predicted"/>
<sequence length="201" mass="22657">MNHEPDRPPEIPQPQEAESEAPVGAADFVWSKDARIDHEPLAEPREGLRSTPGFELLFLLQKFTNEADRYAETVRRKHGLARNDIHAINAVVEAERAGTTTTPGVLRERLVLSSAAMTSVIDRLEASGHLERRHSLEDRRQVELSTTPSARETGREMFDPMVKHMLPVVAEYTTEQLTLVTGMMNRLTQAIAEAREELQRL</sequence>
<dbReference type="InterPro" id="IPR039422">
    <property type="entry name" value="MarR/SlyA-like"/>
</dbReference>
<evidence type="ECO:0000259" key="5">
    <source>
        <dbReference type="PROSITE" id="PS50995"/>
    </source>
</evidence>
<reference evidence="6" key="1">
    <citation type="submission" date="2024-07" db="EMBL/GenBank/DDBJ databases">
        <authorList>
            <person name="fu j."/>
        </authorList>
    </citation>
    <scope>NUCLEOTIDE SEQUENCE</scope>
    <source>
        <strain evidence="6">P10A9</strain>
    </source>
</reference>
<accession>A0AB39L3H7</accession>
<dbReference type="SUPFAM" id="SSF46785">
    <property type="entry name" value="Winged helix' DNA-binding domain"/>
    <property type="match status" value="1"/>
</dbReference>
<keyword evidence="1" id="KW-0805">Transcription regulation</keyword>
<evidence type="ECO:0000313" key="6">
    <source>
        <dbReference type="EMBL" id="XDP45551.1"/>
    </source>
</evidence>
<gene>
    <name evidence="6" type="ORF">AB5L97_00550</name>
</gene>
<dbReference type="PANTHER" id="PTHR33164:SF106">
    <property type="entry name" value="TRANSCRIPTIONAL REGULATORY PROTEIN"/>
    <property type="match status" value="1"/>
</dbReference>
<dbReference type="InterPro" id="IPR023187">
    <property type="entry name" value="Tscrpt_reg_MarR-type_CS"/>
</dbReference>
<organism evidence="6">
    <name type="scientific">Sinomonas puerhi</name>
    <dbReference type="NCBI Taxonomy" id="3238584"/>
    <lineage>
        <taxon>Bacteria</taxon>
        <taxon>Bacillati</taxon>
        <taxon>Actinomycetota</taxon>
        <taxon>Actinomycetes</taxon>
        <taxon>Micrococcales</taxon>
        <taxon>Micrococcaceae</taxon>
        <taxon>Sinomonas</taxon>
    </lineage>
</organism>
<keyword evidence="2" id="KW-0238">DNA-binding</keyword>
<feature type="domain" description="HTH marR-type" evidence="5">
    <location>
        <begin position="53"/>
        <end position="189"/>
    </location>
</feature>
<dbReference type="PRINTS" id="PR00598">
    <property type="entry name" value="HTHMARR"/>
</dbReference>
<dbReference type="GO" id="GO:0003677">
    <property type="term" value="F:DNA binding"/>
    <property type="evidence" value="ECO:0007669"/>
    <property type="project" value="UniProtKB-KW"/>
</dbReference>
<dbReference type="PROSITE" id="PS01117">
    <property type="entry name" value="HTH_MARR_1"/>
    <property type="match status" value="1"/>
</dbReference>
<dbReference type="GO" id="GO:0003700">
    <property type="term" value="F:DNA-binding transcription factor activity"/>
    <property type="evidence" value="ECO:0007669"/>
    <property type="project" value="InterPro"/>
</dbReference>
<dbReference type="GO" id="GO:0006950">
    <property type="term" value="P:response to stress"/>
    <property type="evidence" value="ECO:0007669"/>
    <property type="project" value="TreeGrafter"/>
</dbReference>
<dbReference type="InterPro" id="IPR036390">
    <property type="entry name" value="WH_DNA-bd_sf"/>
</dbReference>
<dbReference type="EMBL" id="CP163302">
    <property type="protein sequence ID" value="XDP45551.1"/>
    <property type="molecule type" value="Genomic_DNA"/>
</dbReference>
<protein>
    <submittedName>
        <fullName evidence="6">MarR family winged helix-turn-helix transcriptional regulator</fullName>
    </submittedName>
</protein>
<dbReference type="SMART" id="SM00347">
    <property type="entry name" value="HTH_MARR"/>
    <property type="match status" value="1"/>
</dbReference>
<feature type="region of interest" description="Disordered" evidence="4">
    <location>
        <begin position="1"/>
        <end position="24"/>
    </location>
</feature>
<evidence type="ECO:0000256" key="1">
    <source>
        <dbReference type="ARBA" id="ARBA00023015"/>
    </source>
</evidence>
<dbReference type="Gene3D" id="1.10.10.10">
    <property type="entry name" value="Winged helix-like DNA-binding domain superfamily/Winged helix DNA-binding domain"/>
    <property type="match status" value="1"/>
</dbReference>
<dbReference type="PROSITE" id="PS50995">
    <property type="entry name" value="HTH_MARR_2"/>
    <property type="match status" value="1"/>
</dbReference>
<keyword evidence="3" id="KW-0804">Transcription</keyword>
<dbReference type="PANTHER" id="PTHR33164">
    <property type="entry name" value="TRANSCRIPTIONAL REGULATOR, MARR FAMILY"/>
    <property type="match status" value="1"/>
</dbReference>
<name>A0AB39L3H7_9MICC</name>
<evidence type="ECO:0000256" key="4">
    <source>
        <dbReference type="SAM" id="MobiDB-lite"/>
    </source>
</evidence>
<dbReference type="InterPro" id="IPR000835">
    <property type="entry name" value="HTH_MarR-typ"/>
</dbReference>
<evidence type="ECO:0000256" key="2">
    <source>
        <dbReference type="ARBA" id="ARBA00023125"/>
    </source>
</evidence>
<evidence type="ECO:0000256" key="3">
    <source>
        <dbReference type="ARBA" id="ARBA00023163"/>
    </source>
</evidence>
<dbReference type="InterPro" id="IPR036388">
    <property type="entry name" value="WH-like_DNA-bd_sf"/>
</dbReference>
<dbReference type="KEGG" id="spue:AB5L97_00550"/>
<dbReference type="AlphaFoldDB" id="A0AB39L3H7"/>
<dbReference type="RefSeq" id="WP_369046064.1">
    <property type="nucleotide sequence ID" value="NZ_CP163302.1"/>
</dbReference>